<dbReference type="Proteomes" id="UP001174691">
    <property type="component" value="Unassembled WGS sequence"/>
</dbReference>
<dbReference type="SMART" id="SM00066">
    <property type="entry name" value="GAL4"/>
    <property type="match status" value="1"/>
</dbReference>
<dbReference type="GO" id="GO:0008270">
    <property type="term" value="F:zinc ion binding"/>
    <property type="evidence" value="ECO:0007669"/>
    <property type="project" value="InterPro"/>
</dbReference>
<dbReference type="Pfam" id="PF04082">
    <property type="entry name" value="Fungal_trans"/>
    <property type="match status" value="1"/>
</dbReference>
<evidence type="ECO:0000313" key="7">
    <source>
        <dbReference type="EMBL" id="KAJ9138787.1"/>
    </source>
</evidence>
<feature type="region of interest" description="Disordered" evidence="5">
    <location>
        <begin position="1"/>
        <end position="39"/>
    </location>
</feature>
<keyword evidence="1" id="KW-0479">Metal-binding</keyword>
<name>A0AA38RTS8_9PEZI</name>
<organism evidence="7 8">
    <name type="scientific">Coniochaeta hoffmannii</name>
    <dbReference type="NCBI Taxonomy" id="91930"/>
    <lineage>
        <taxon>Eukaryota</taxon>
        <taxon>Fungi</taxon>
        <taxon>Dikarya</taxon>
        <taxon>Ascomycota</taxon>
        <taxon>Pezizomycotina</taxon>
        <taxon>Sordariomycetes</taxon>
        <taxon>Sordariomycetidae</taxon>
        <taxon>Coniochaetales</taxon>
        <taxon>Coniochaetaceae</taxon>
        <taxon>Coniochaeta</taxon>
    </lineage>
</organism>
<evidence type="ECO:0000256" key="3">
    <source>
        <dbReference type="ARBA" id="ARBA00023163"/>
    </source>
</evidence>
<dbReference type="PANTHER" id="PTHR47424">
    <property type="entry name" value="REGULATORY PROTEIN GAL4"/>
    <property type="match status" value="1"/>
</dbReference>
<dbReference type="PANTHER" id="PTHR47424:SF15">
    <property type="entry name" value="ZN(II)2CYS6 TRANSCRIPTION FACTOR (EUROFUNG)"/>
    <property type="match status" value="1"/>
</dbReference>
<dbReference type="Pfam" id="PF00172">
    <property type="entry name" value="Zn_clus"/>
    <property type="match status" value="1"/>
</dbReference>
<dbReference type="GO" id="GO:0006351">
    <property type="term" value="P:DNA-templated transcription"/>
    <property type="evidence" value="ECO:0007669"/>
    <property type="project" value="InterPro"/>
</dbReference>
<accession>A0AA38RTS8</accession>
<evidence type="ECO:0000259" key="6">
    <source>
        <dbReference type="PROSITE" id="PS50048"/>
    </source>
</evidence>
<dbReference type="PROSITE" id="PS50048">
    <property type="entry name" value="ZN2_CY6_FUNGAL_2"/>
    <property type="match status" value="1"/>
</dbReference>
<reference evidence="7" key="1">
    <citation type="submission" date="2022-07" db="EMBL/GenBank/DDBJ databases">
        <title>Fungi with potential for degradation of polypropylene.</title>
        <authorList>
            <person name="Gostincar C."/>
        </authorList>
    </citation>
    <scope>NUCLEOTIDE SEQUENCE</scope>
    <source>
        <strain evidence="7">EXF-13287</strain>
    </source>
</reference>
<evidence type="ECO:0000256" key="1">
    <source>
        <dbReference type="ARBA" id="ARBA00022723"/>
    </source>
</evidence>
<evidence type="ECO:0000256" key="5">
    <source>
        <dbReference type="SAM" id="MobiDB-lite"/>
    </source>
</evidence>
<proteinExistence type="predicted"/>
<feature type="compositionally biased region" description="Basic and acidic residues" evidence="5">
    <location>
        <begin position="23"/>
        <end position="38"/>
    </location>
</feature>
<dbReference type="InterPro" id="IPR007219">
    <property type="entry name" value="XnlR_reg_dom"/>
</dbReference>
<dbReference type="GO" id="GO:0000978">
    <property type="term" value="F:RNA polymerase II cis-regulatory region sequence-specific DNA binding"/>
    <property type="evidence" value="ECO:0007669"/>
    <property type="project" value="TreeGrafter"/>
</dbReference>
<feature type="region of interest" description="Disordered" evidence="5">
    <location>
        <begin position="105"/>
        <end position="135"/>
    </location>
</feature>
<comment type="caution">
    <text evidence="7">The sequence shown here is derived from an EMBL/GenBank/DDBJ whole genome shotgun (WGS) entry which is preliminary data.</text>
</comment>
<dbReference type="SUPFAM" id="SSF57701">
    <property type="entry name" value="Zn2/Cys6 DNA-binding domain"/>
    <property type="match status" value="1"/>
</dbReference>
<evidence type="ECO:0000313" key="8">
    <source>
        <dbReference type="Proteomes" id="UP001174691"/>
    </source>
</evidence>
<keyword evidence="2" id="KW-0805">Transcription regulation</keyword>
<keyword evidence="8" id="KW-1185">Reference proteome</keyword>
<dbReference type="AlphaFoldDB" id="A0AA38RTS8"/>
<dbReference type="CDD" id="cd00067">
    <property type="entry name" value="GAL4"/>
    <property type="match status" value="1"/>
</dbReference>
<keyword evidence="4" id="KW-0539">Nucleus</keyword>
<feature type="compositionally biased region" description="Acidic residues" evidence="5">
    <location>
        <begin position="1"/>
        <end position="11"/>
    </location>
</feature>
<protein>
    <submittedName>
        <fullName evidence="7">C6 transcription factor</fullName>
    </submittedName>
</protein>
<dbReference type="InterPro" id="IPR036864">
    <property type="entry name" value="Zn2-C6_fun-type_DNA-bd_sf"/>
</dbReference>
<dbReference type="Gene3D" id="4.10.240.10">
    <property type="entry name" value="Zn(2)-C6 fungal-type DNA-binding domain"/>
    <property type="match status" value="1"/>
</dbReference>
<feature type="domain" description="Zn(2)-C6 fungal-type" evidence="6">
    <location>
        <begin position="46"/>
        <end position="75"/>
    </location>
</feature>
<evidence type="ECO:0000256" key="2">
    <source>
        <dbReference type="ARBA" id="ARBA00023015"/>
    </source>
</evidence>
<keyword evidence="3" id="KW-0804">Transcription</keyword>
<dbReference type="GO" id="GO:0000981">
    <property type="term" value="F:DNA-binding transcription factor activity, RNA polymerase II-specific"/>
    <property type="evidence" value="ECO:0007669"/>
    <property type="project" value="InterPro"/>
</dbReference>
<dbReference type="GO" id="GO:0000435">
    <property type="term" value="P:positive regulation of transcription from RNA polymerase II promoter by galactose"/>
    <property type="evidence" value="ECO:0007669"/>
    <property type="project" value="TreeGrafter"/>
</dbReference>
<dbReference type="GO" id="GO:0005634">
    <property type="term" value="C:nucleus"/>
    <property type="evidence" value="ECO:0007669"/>
    <property type="project" value="TreeGrafter"/>
</dbReference>
<gene>
    <name evidence="7" type="ORF">NKR19_g7693</name>
</gene>
<evidence type="ECO:0000256" key="4">
    <source>
        <dbReference type="ARBA" id="ARBA00023242"/>
    </source>
</evidence>
<sequence length="683" mass="75547">MTSNMDVDDAPEGSSAAPSVAPQEKETPRKSISRDPTARRRTARLACDFCHKKKTRCDGSYPCSNCKKRHIECLWAGGAPVNLIAGSYTPEYVKWLEEKVTALTGSSKPVEEAKDRASAPSDRIPSPTPADEVAGVNKHTNDQEFYGSSSSVALLARVGRSPSRSGDGGTTSRQDEPDALLTSLHNPVFSQRRAGGESAGGSSPPVSSFPQCRVFIDGFFSTLHYIFPILDKALFMRRCEYLWATEGSAEKSSFFALYFSVLSLGALVGPRIDEPINGRDNLAWSRKFFEESRSLCSTLGMVTDLEMVQCYFFLSKVCQNELNPHLTYMYVGLAVRTALAIGINRRPPATSKKEPEVIKAETRTWWGLYSLETELSFGMGRPDTLGADLYHNRPFPVTIHSRNAAAATENGHDVLEPAQCAILELMVGFSRIIRRIRLQLYVPESPATRDPSVALQYAASIEQELDGWLANLPEAIRPQRGSGRDTSLKSTREPQYVKKQKLVLAIRYHNLRILLFGSFLLTAASRGEIPPAAQQSIQKCLDSAKGTIDIIYETYRHNDFFRTWFYNTTYTVFASSMILLYMAQSTNNSCELRPLSRYVEMAVEILEVMDESVIAVKSAGMIKRALERVGASSLSAPPPSVAPAGPDVETDGLWLPAHHYWGSLNLLDGGLDESFPFQLEGWS</sequence>
<feature type="region of interest" description="Disordered" evidence="5">
    <location>
        <begin position="159"/>
        <end position="178"/>
    </location>
</feature>
<dbReference type="InterPro" id="IPR001138">
    <property type="entry name" value="Zn2Cys6_DnaBD"/>
</dbReference>
<dbReference type="PROSITE" id="PS00463">
    <property type="entry name" value="ZN2_CY6_FUNGAL_1"/>
    <property type="match status" value="1"/>
</dbReference>
<dbReference type="EMBL" id="JANBVN010000139">
    <property type="protein sequence ID" value="KAJ9138787.1"/>
    <property type="molecule type" value="Genomic_DNA"/>
</dbReference>
<dbReference type="SMART" id="SM00906">
    <property type="entry name" value="Fungal_trans"/>
    <property type="match status" value="1"/>
</dbReference>
<dbReference type="CDD" id="cd12148">
    <property type="entry name" value="fungal_TF_MHR"/>
    <property type="match status" value="1"/>
</dbReference>
<dbReference type="InterPro" id="IPR051127">
    <property type="entry name" value="Fungal_SecMet_Regulators"/>
</dbReference>